<accession>A0ABD0UVY5</accession>
<proteinExistence type="predicted"/>
<reference evidence="1 2" key="1">
    <citation type="journal article" date="2024" name="Plant Biotechnol. J.">
        <title>Dendrobium thyrsiflorum genome and its molecular insights into genes involved in important horticultural traits.</title>
        <authorList>
            <person name="Chen B."/>
            <person name="Wang J.Y."/>
            <person name="Zheng P.J."/>
            <person name="Li K.L."/>
            <person name="Liang Y.M."/>
            <person name="Chen X.F."/>
            <person name="Zhang C."/>
            <person name="Zhao X."/>
            <person name="He X."/>
            <person name="Zhang G.Q."/>
            <person name="Liu Z.J."/>
            <person name="Xu Q."/>
        </authorList>
    </citation>
    <scope>NUCLEOTIDE SEQUENCE [LARGE SCALE GENOMIC DNA]</scope>
    <source>
        <strain evidence="1">GZMU011</strain>
    </source>
</reference>
<dbReference type="Proteomes" id="UP001552299">
    <property type="component" value="Unassembled WGS sequence"/>
</dbReference>
<gene>
    <name evidence="1" type="ORF">M5K25_014325</name>
</gene>
<sequence>MTRRALAGRGSAGRGIVTGTRRRVQGAGAELEAQGAGTERRVRVDAQGAKARHKGCSEIDCIGCSATGADCREVELRAREEGNSRRGWSSS</sequence>
<dbReference type="EMBL" id="JANQDX010000011">
    <property type="protein sequence ID" value="KAL0916786.1"/>
    <property type="molecule type" value="Genomic_DNA"/>
</dbReference>
<organism evidence="1 2">
    <name type="scientific">Dendrobium thyrsiflorum</name>
    <name type="common">Pinecone-like raceme dendrobium</name>
    <name type="synonym">Orchid</name>
    <dbReference type="NCBI Taxonomy" id="117978"/>
    <lineage>
        <taxon>Eukaryota</taxon>
        <taxon>Viridiplantae</taxon>
        <taxon>Streptophyta</taxon>
        <taxon>Embryophyta</taxon>
        <taxon>Tracheophyta</taxon>
        <taxon>Spermatophyta</taxon>
        <taxon>Magnoliopsida</taxon>
        <taxon>Liliopsida</taxon>
        <taxon>Asparagales</taxon>
        <taxon>Orchidaceae</taxon>
        <taxon>Epidendroideae</taxon>
        <taxon>Malaxideae</taxon>
        <taxon>Dendrobiinae</taxon>
        <taxon>Dendrobium</taxon>
    </lineage>
</organism>
<protein>
    <submittedName>
        <fullName evidence="1">Uncharacterized protein</fullName>
    </submittedName>
</protein>
<dbReference type="AlphaFoldDB" id="A0ABD0UVY5"/>
<comment type="caution">
    <text evidence="1">The sequence shown here is derived from an EMBL/GenBank/DDBJ whole genome shotgun (WGS) entry which is preliminary data.</text>
</comment>
<keyword evidence="2" id="KW-1185">Reference proteome</keyword>
<evidence type="ECO:0000313" key="1">
    <source>
        <dbReference type="EMBL" id="KAL0916786.1"/>
    </source>
</evidence>
<name>A0ABD0UVY5_DENTH</name>
<evidence type="ECO:0000313" key="2">
    <source>
        <dbReference type="Proteomes" id="UP001552299"/>
    </source>
</evidence>